<dbReference type="SUPFAM" id="SSF56112">
    <property type="entry name" value="Protein kinase-like (PK-like)"/>
    <property type="match status" value="1"/>
</dbReference>
<dbReference type="KEGG" id="aplc:110982650"/>
<dbReference type="GO" id="GO:0038202">
    <property type="term" value="P:TORC1 signaling"/>
    <property type="evidence" value="ECO:0007669"/>
    <property type="project" value="TreeGrafter"/>
</dbReference>
<dbReference type="InterPro" id="IPR016024">
    <property type="entry name" value="ARM-type_fold"/>
</dbReference>
<dbReference type="GO" id="GO:0045787">
    <property type="term" value="P:positive regulation of cell cycle"/>
    <property type="evidence" value="ECO:0007669"/>
    <property type="project" value="UniProtKB-ARBA"/>
</dbReference>
<keyword evidence="6" id="KW-0802">TPR repeat</keyword>
<dbReference type="Gene3D" id="1.25.10.10">
    <property type="entry name" value="Leucine-rich Repeat Variant"/>
    <property type="match status" value="5"/>
</dbReference>
<dbReference type="Proteomes" id="UP000694845">
    <property type="component" value="Unplaced"/>
</dbReference>
<keyword evidence="4 11" id="KW-0547">Nucleotide-binding</keyword>
<evidence type="ECO:0000256" key="10">
    <source>
        <dbReference type="ARBA" id="ARBA00048679"/>
    </source>
</evidence>
<organism evidence="16 17">
    <name type="scientific">Acanthaster planci</name>
    <name type="common">Crown-of-thorns starfish</name>
    <dbReference type="NCBI Taxonomy" id="133434"/>
    <lineage>
        <taxon>Eukaryota</taxon>
        <taxon>Metazoa</taxon>
        <taxon>Echinodermata</taxon>
        <taxon>Eleutherozoa</taxon>
        <taxon>Asterozoa</taxon>
        <taxon>Asteroidea</taxon>
        <taxon>Valvatacea</taxon>
        <taxon>Valvatida</taxon>
        <taxon>Acanthasteridae</taxon>
        <taxon>Acanthaster</taxon>
    </lineage>
</organism>
<dbReference type="Gene3D" id="1.10.1070.11">
    <property type="entry name" value="Phosphatidylinositol 3-/4-kinase, catalytic domain"/>
    <property type="match status" value="1"/>
</dbReference>
<dbReference type="InterPro" id="IPR003151">
    <property type="entry name" value="PIK-rel_kinase_FAT"/>
</dbReference>
<dbReference type="GO" id="GO:0044877">
    <property type="term" value="F:protein-containing complex binding"/>
    <property type="evidence" value="ECO:0007669"/>
    <property type="project" value="InterPro"/>
</dbReference>
<dbReference type="EC" id="2.7.11.1" evidence="11"/>
<dbReference type="SUPFAM" id="SSF47212">
    <property type="entry name" value="FKBP12-rapamycin-binding domain of FKBP-rapamycin-associated protein (FRAP)"/>
    <property type="match status" value="1"/>
</dbReference>
<evidence type="ECO:0000256" key="2">
    <source>
        <dbReference type="ARBA" id="ARBA00022679"/>
    </source>
</evidence>
<dbReference type="SMART" id="SM00146">
    <property type="entry name" value="PI3Kc"/>
    <property type="match status" value="1"/>
</dbReference>
<feature type="domain" description="FAT" evidence="14">
    <location>
        <begin position="1367"/>
        <end position="1982"/>
    </location>
</feature>
<dbReference type="GO" id="GO:0005524">
    <property type="term" value="F:ATP binding"/>
    <property type="evidence" value="ECO:0007669"/>
    <property type="project" value="UniProtKB-KW"/>
</dbReference>
<dbReference type="Pfam" id="PF11865">
    <property type="entry name" value="mTOR_dom"/>
    <property type="match status" value="1"/>
</dbReference>
<keyword evidence="5 11" id="KW-0418">Kinase</keyword>
<dbReference type="OMA" id="MRQHSAK"/>
<dbReference type="GO" id="GO:2000243">
    <property type="term" value="P:positive regulation of reproductive process"/>
    <property type="evidence" value="ECO:0007669"/>
    <property type="project" value="UniProtKB-ARBA"/>
</dbReference>
<dbReference type="InterPro" id="IPR018936">
    <property type="entry name" value="PI3/4_kinase_CS"/>
</dbReference>
<keyword evidence="2 11" id="KW-0808">Transferase</keyword>
<feature type="compositionally biased region" description="Acidic residues" evidence="12">
    <location>
        <begin position="1838"/>
        <end position="1854"/>
    </location>
</feature>
<feature type="compositionally biased region" description="Basic and acidic residues" evidence="12">
    <location>
        <begin position="1828"/>
        <end position="1837"/>
    </location>
</feature>
<keyword evidence="3" id="KW-0677">Repeat</keyword>
<dbReference type="InterPro" id="IPR026683">
    <property type="entry name" value="TOR_cat"/>
</dbReference>
<dbReference type="PANTHER" id="PTHR11139:SF9">
    <property type="entry name" value="SERINE_THREONINE-PROTEIN KINASE MTOR"/>
    <property type="match status" value="1"/>
</dbReference>
<evidence type="ECO:0000259" key="15">
    <source>
        <dbReference type="PROSITE" id="PS51190"/>
    </source>
</evidence>
<name>A0A8B7Z0G4_ACAPL</name>
<dbReference type="RefSeq" id="XP_022096916.1">
    <property type="nucleotide sequence ID" value="XM_022241224.1"/>
</dbReference>
<dbReference type="OrthoDB" id="2250022at2759"/>
<evidence type="ECO:0000313" key="16">
    <source>
        <dbReference type="Proteomes" id="UP000694845"/>
    </source>
</evidence>
<dbReference type="GO" id="GO:0008361">
    <property type="term" value="P:regulation of cell size"/>
    <property type="evidence" value="ECO:0007669"/>
    <property type="project" value="UniProtKB-ARBA"/>
</dbReference>
<evidence type="ECO:0000259" key="13">
    <source>
        <dbReference type="PROSITE" id="PS50290"/>
    </source>
</evidence>
<evidence type="ECO:0000313" key="17">
    <source>
        <dbReference type="RefSeq" id="XP_022096916.1"/>
    </source>
</evidence>
<dbReference type="FunFam" id="1.10.1070.11:FF:000007">
    <property type="entry name" value="Serine/threonine-protein kinase TOR"/>
    <property type="match status" value="1"/>
</dbReference>
<dbReference type="SMART" id="SM01346">
    <property type="entry name" value="DUF3385"/>
    <property type="match status" value="1"/>
</dbReference>
<feature type="region of interest" description="Disordered" evidence="12">
    <location>
        <begin position="1801"/>
        <end position="1867"/>
    </location>
</feature>
<sequence length="2548" mass="289851">MIDLFVSGLKSRSEEKRTRTAKALQHYVTTELREVSQDERTSFMDELNHHIFELVSSQDVNEKKGGIMAIVSLISIDSDNATRITRFANYLRTLLPSGDVAVMEMAAKAIGRLAMAGGTFTPEYVEFEVRRALEWLGGDRNEGRRHAAVLVLRELAENTPTFFFQQVQSFFDHIFNAIRDPKQAIREAAVAALRACLELTSQRETKEMQKPQWYKQTYEEAEKGFEEVTTKEKGLNRDDRVHGSLLIVNELIRNSSMEGERLRREMEDVSQEQSQHEHSFKHSTPEHWYRRNRNRFLRLPKEFQSSSVKSRFQLLSAGMGGHALQSSQRSSVTSAISSLVSPGLQGKPRFVESRFCRELMETKFDEVCQQVLKYRNSRSPLIQQTLLTLIPRLAAFQPTRFVSRYLDDSVQHLLNSLRKERERSSAFQAVGLLSVAVKHEITPHLQNILVIVRASLPHKDYHSKKSKQTPVDPSVFTCISMLARAVGSNIYGDVKDLLEPMLAVGLSPALTASLHDLAQQIPRLKKDIQDGLLKMLSLVLMNKPLKHPGTPKGLMSPVSTAGSSQGAAEFGDITSTVLALQTLGSFDFEGHSLTQFVRHCADHFLSSEHKEIRAKAARTCAQLLQPSINLRSNRPHPVSTTNIHVVADVLSKLLVVAITDSDPDIRYCVLASLDDRFDGHLAQAENLSALFVALHDEVFEIRELAMCTIGRLSNLNPAFVMPSLRKTLIQILTELEHSGVGRNKEQSARMLAHLVSNAPRLIRPYIEPIVKALIPKLKEADPNPSVVINVLAAIGEQAQVSGTEMRKWMDELCPIILDMLQDSASLRKREVALWTLGQLVESTGSVVDPYKKYSNLLDVLLNFLKTEQSANIRRETIRVLGLLGALDPYKHKVNQGFVDSHGEGGAALSISDVKMGTEGEYTASEMLVNMGSATLEEFYPAVAIATLMRIMRDSSLANHHTGVVQGITFIFKSLGVKCVQFLPQIMPTYLNVIRTCDAGIREFLFQQLGIMIGIVKQHIRNYLDDIFDLIRDFWTVNSPLQNTVILLVEQTVVALGGEFKLYLPRIVPQMLRVFMHDNSQGRVVTTKLLNAMQKFGANLDDYLHLLLPPVVKLFDSNDIPITVRRAALETIDLLCGTLDFTDFASRIIHPLVRTLDTTAELRSIAMDTLESLVLQLGKKYEIFVPMVNKVLVKHRIAHQKYETLVLKIIKGNAIAEDELLLLRTRAKKANQRDDGNAGMEPVSLKKLHVKTSNLAKAWAVTRRVSRDDWVEWLRRLSVELLKESPSHALRSCWALAQAYNTLARDLFNAAFVSCWSELTETDQDSLIQSLQKALTSQDIPEIVQILLNLAEFMEHSDKGPLPLNTMLLGECASKCRAYAKALHYKEEEFHRGPNTEILEALISINNKLHQPEAAYGVLQYAMKNYRAELQIQETWYEKLHDWDNALLAYEKKQREDPDDFRLTLGRMRCLEALGEWGQLHELACERWPMVTDEGRQGMARMAAAAAWGLGNWDSMEEYACLIPRESYDGAFYRAVLAVHQDHFGQAQQCIDKARDILDTELTAMAGESYDRAYGAMVSAQMLSELEEIIRYKLVSERRDIIKQMWWDRLQGCQRNVEDWQRIIQVRSLVINPQDDLRTWLKYASLCRKTGRMQLSHKTLVMLLGVDPKSIQDTPFEALATVKHPRVVFAYLKHMWKEDKQTQAFEQLHHFVHSTLTQHMGSGLGSTEETERRELHKLMARCYLKLGEWQQSLEGTSQHTIEDSLVYFSKATEHDRDWYKAWHSWAFMNYEATLYYKLQSASGSPPLPPPPATSTPKGKGEEVGEEAEGEGRDQVLKEGEEEGAEEEEPEAEPIEDASLQQQQQQQPVSPQMAVQNYIQKYAVPAVQGFFRSIALSRGNSLQDTLRLLTLWFDYGQCSEVYDALVEGIKSIQIDTWLQVIPQLIARIDTPRQLVGRLIHQLLMDIGKQHPQALIYPLTVASKSQSTARHNAANKILKNMCDHSNTLVQQAMMVSEELIRVAILWHELWHEGLEEASRLYFGERNVKGMFGVLEPLHAMMERGPQTMKETSFNQAYGRDLMEAQEWCRKYTRSRNVKDLTQAWDLYYHVFRRIAKQLPQLTQLELQLVSPKLLMCRDLELAVPGTYNPNRPIVRIQRVQSSLQVITSKQRPRKLSIFGSDGAEYMYLLKGHEDLRQDERVMQLFGLVNTLLANNPDTFRRHLNIQRYSIIPLSTNSGLIGWLRHCDTLHTLIRDYRDKKKKILLNIEHRIMLRMAPDYEHLTLMQKVEVFEHALEHTQGDDLARLLWLKSPSSEVWFERRTNYTRSLAVMSMVGYILGLGDRHPSNLMLDRMSGKIIHIDFGDCFEVAMTREKFPEKIPFRLTRMLINAMEVTGIDGNYRITCSSLMQVLREHKDSIMAVLEAFVYDPLLNWRLMDTAPKAKRSKARSDSFSSSQNNADLLDDVNIDTPKQKKAGEAGSLQSSESEGAVQPEALNKKAISIINRVRDKLTGNDFAQKDAVDVAKQVELLIQQATSHENLCQCYIGWCPFW</sequence>
<dbReference type="PROSITE" id="PS00915">
    <property type="entry name" value="PI3_4_KINASE_1"/>
    <property type="match status" value="1"/>
</dbReference>
<dbReference type="FunFam" id="1.25.10.10:FF:000094">
    <property type="entry name" value="Serine/threonine-protein kinase mTOR"/>
    <property type="match status" value="1"/>
</dbReference>
<dbReference type="GO" id="GO:0016242">
    <property type="term" value="P:negative regulation of macroautophagy"/>
    <property type="evidence" value="ECO:0007669"/>
    <property type="project" value="TreeGrafter"/>
</dbReference>
<protein>
    <recommendedName>
        <fullName evidence="11">Serine/threonine-protein kinase TOR</fullName>
        <ecNumber evidence="11">2.7.11.1</ecNumber>
    </recommendedName>
</protein>
<dbReference type="FunFam" id="1.20.120.150:FF:000001">
    <property type="entry name" value="Serine/threonine-protein kinase TOR"/>
    <property type="match status" value="1"/>
</dbReference>
<dbReference type="GeneID" id="110982650"/>
<evidence type="ECO:0000256" key="6">
    <source>
        <dbReference type="ARBA" id="ARBA00022803"/>
    </source>
</evidence>
<dbReference type="Pfam" id="PF02259">
    <property type="entry name" value="FAT"/>
    <property type="match status" value="1"/>
</dbReference>
<accession>A0A8B7Z0G4</accession>
<dbReference type="PROSITE" id="PS51189">
    <property type="entry name" value="FAT"/>
    <property type="match status" value="1"/>
</dbReference>
<dbReference type="SMART" id="SM01343">
    <property type="entry name" value="FATC"/>
    <property type="match status" value="1"/>
</dbReference>
<dbReference type="Gene3D" id="1.20.120.150">
    <property type="entry name" value="FKBP12-rapamycin binding domain"/>
    <property type="match status" value="1"/>
</dbReference>
<evidence type="ECO:0000256" key="11">
    <source>
        <dbReference type="RuleBase" id="RU364109"/>
    </source>
</evidence>
<dbReference type="InterPro" id="IPR003152">
    <property type="entry name" value="FATC_dom"/>
</dbReference>
<evidence type="ECO:0000259" key="14">
    <source>
        <dbReference type="PROSITE" id="PS51189"/>
    </source>
</evidence>
<dbReference type="SMART" id="SM01345">
    <property type="entry name" value="Rapamycin_bind"/>
    <property type="match status" value="1"/>
</dbReference>
<comment type="catalytic activity">
    <reaction evidence="10">
        <text>L-seryl-[protein] + ATP = O-phospho-L-seryl-[protein] + ADP + H(+)</text>
        <dbReference type="Rhea" id="RHEA:17989"/>
        <dbReference type="Rhea" id="RHEA-COMP:9863"/>
        <dbReference type="Rhea" id="RHEA-COMP:11604"/>
        <dbReference type="ChEBI" id="CHEBI:15378"/>
        <dbReference type="ChEBI" id="CHEBI:29999"/>
        <dbReference type="ChEBI" id="CHEBI:30616"/>
        <dbReference type="ChEBI" id="CHEBI:83421"/>
        <dbReference type="ChEBI" id="CHEBI:456216"/>
        <dbReference type="EC" id="2.7.11.1"/>
    </reaction>
</comment>
<dbReference type="FunFam" id="3.30.1010.10:FF:000004">
    <property type="entry name" value="Serine/threonine-protein kinase TOR"/>
    <property type="match status" value="1"/>
</dbReference>
<evidence type="ECO:0000256" key="9">
    <source>
        <dbReference type="ARBA" id="ARBA00047899"/>
    </source>
</evidence>
<keyword evidence="11" id="KW-0723">Serine/threonine-protein kinase</keyword>
<dbReference type="SUPFAM" id="SSF48371">
    <property type="entry name" value="ARM repeat"/>
    <property type="match status" value="1"/>
</dbReference>
<keyword evidence="7 11" id="KW-0067">ATP-binding</keyword>
<dbReference type="GO" id="GO:0051240">
    <property type="term" value="P:positive regulation of multicellular organismal process"/>
    <property type="evidence" value="ECO:0007669"/>
    <property type="project" value="UniProtKB-ARBA"/>
</dbReference>
<evidence type="ECO:0000256" key="1">
    <source>
        <dbReference type="ARBA" id="ARBA00011031"/>
    </source>
</evidence>
<dbReference type="InterPro" id="IPR036738">
    <property type="entry name" value="FRB_sf"/>
</dbReference>
<dbReference type="CDD" id="cd05169">
    <property type="entry name" value="PIKKc_TOR"/>
    <property type="match status" value="1"/>
</dbReference>
<dbReference type="GO" id="GO:0031932">
    <property type="term" value="C:TORC2 complex"/>
    <property type="evidence" value="ECO:0007669"/>
    <property type="project" value="TreeGrafter"/>
</dbReference>
<dbReference type="InterPro" id="IPR050517">
    <property type="entry name" value="DDR_Repair_Kinase"/>
</dbReference>
<dbReference type="Pfam" id="PF08771">
    <property type="entry name" value="FRB_dom"/>
    <property type="match status" value="1"/>
</dbReference>
<dbReference type="GO" id="GO:0031931">
    <property type="term" value="C:TORC1 complex"/>
    <property type="evidence" value="ECO:0007669"/>
    <property type="project" value="UniProtKB-ARBA"/>
</dbReference>
<dbReference type="InterPro" id="IPR024585">
    <property type="entry name" value="mTOR_dom"/>
</dbReference>
<dbReference type="Pfam" id="PF00454">
    <property type="entry name" value="PI3_PI4_kinase"/>
    <property type="match status" value="1"/>
</dbReference>
<comment type="catalytic activity">
    <reaction evidence="9 11">
        <text>L-threonyl-[protein] + ATP = O-phospho-L-threonyl-[protein] + ADP + H(+)</text>
        <dbReference type="Rhea" id="RHEA:46608"/>
        <dbReference type="Rhea" id="RHEA-COMP:11060"/>
        <dbReference type="Rhea" id="RHEA-COMP:11605"/>
        <dbReference type="ChEBI" id="CHEBI:15378"/>
        <dbReference type="ChEBI" id="CHEBI:30013"/>
        <dbReference type="ChEBI" id="CHEBI:30616"/>
        <dbReference type="ChEBI" id="CHEBI:61977"/>
        <dbReference type="ChEBI" id="CHEBI:456216"/>
        <dbReference type="EC" id="2.7.11.1"/>
    </reaction>
</comment>
<evidence type="ECO:0000256" key="8">
    <source>
        <dbReference type="ARBA" id="ARBA00023306"/>
    </source>
</evidence>
<dbReference type="GO" id="GO:0051896">
    <property type="term" value="P:regulation of phosphatidylinositol 3-kinase/protein kinase B signal transduction"/>
    <property type="evidence" value="ECO:0007669"/>
    <property type="project" value="UniProtKB-ARBA"/>
</dbReference>
<dbReference type="GO" id="GO:0004674">
    <property type="term" value="F:protein serine/threonine kinase activity"/>
    <property type="evidence" value="ECO:0007669"/>
    <property type="project" value="UniProtKB-KW"/>
</dbReference>
<dbReference type="InterPro" id="IPR057564">
    <property type="entry name" value="HEAT_ATR"/>
</dbReference>
<evidence type="ECO:0000256" key="12">
    <source>
        <dbReference type="SAM" id="MobiDB-lite"/>
    </source>
</evidence>
<dbReference type="InterPro" id="IPR009076">
    <property type="entry name" value="FRB_dom"/>
</dbReference>
<keyword evidence="16" id="KW-1185">Reference proteome</keyword>
<proteinExistence type="inferred from homology"/>
<dbReference type="PANTHER" id="PTHR11139">
    <property type="entry name" value="ATAXIA TELANGIECTASIA MUTATED ATM -RELATED"/>
    <property type="match status" value="1"/>
</dbReference>
<comment type="similarity">
    <text evidence="1 11">Belongs to the PI3/PI4-kinase family.</text>
</comment>
<gene>
    <name evidence="17" type="primary">LOC110982650</name>
</gene>
<feature type="domain" description="PI3K/PI4K catalytic" evidence="13">
    <location>
        <begin position="2156"/>
        <end position="2471"/>
    </location>
</feature>
<dbReference type="GO" id="GO:0045893">
    <property type="term" value="P:positive regulation of DNA-templated transcription"/>
    <property type="evidence" value="ECO:0007669"/>
    <property type="project" value="UniProtKB-ARBA"/>
</dbReference>
<dbReference type="InterPro" id="IPR014009">
    <property type="entry name" value="PIK_FAT"/>
</dbReference>
<dbReference type="PROSITE" id="PS50290">
    <property type="entry name" value="PI3_4_KINASE_3"/>
    <property type="match status" value="1"/>
</dbReference>
<dbReference type="GO" id="GO:0005634">
    <property type="term" value="C:nucleus"/>
    <property type="evidence" value="ECO:0007669"/>
    <property type="project" value="TreeGrafter"/>
</dbReference>
<dbReference type="InterPro" id="IPR011989">
    <property type="entry name" value="ARM-like"/>
</dbReference>
<feature type="region of interest" description="Disordered" evidence="12">
    <location>
        <begin position="2441"/>
        <end position="2463"/>
    </location>
</feature>
<keyword evidence="8" id="KW-0131">Cell cycle</keyword>
<evidence type="ECO:0000256" key="3">
    <source>
        <dbReference type="ARBA" id="ARBA00022737"/>
    </source>
</evidence>
<dbReference type="CTD" id="2475"/>
<reference evidence="17" key="1">
    <citation type="submission" date="2025-08" db="UniProtKB">
        <authorList>
            <consortium name="RefSeq"/>
        </authorList>
    </citation>
    <scope>IDENTIFICATION</scope>
</reference>
<dbReference type="InterPro" id="IPR000403">
    <property type="entry name" value="PI3/4_kinase_cat_dom"/>
</dbReference>
<dbReference type="InterPro" id="IPR036940">
    <property type="entry name" value="PI3/4_kinase_cat_sf"/>
</dbReference>
<dbReference type="FunFam" id="1.25.10.10:FF:000060">
    <property type="entry name" value="Serine/threonine-protein kinase mTOR"/>
    <property type="match status" value="1"/>
</dbReference>
<dbReference type="PROSITE" id="PS51190">
    <property type="entry name" value="FATC"/>
    <property type="match status" value="1"/>
</dbReference>
<dbReference type="GO" id="GO:0051094">
    <property type="term" value="P:positive regulation of developmental process"/>
    <property type="evidence" value="ECO:0007669"/>
    <property type="project" value="UniProtKB-ARBA"/>
</dbReference>
<dbReference type="Gene3D" id="1.25.40.10">
    <property type="entry name" value="Tetratricopeptide repeat domain"/>
    <property type="match status" value="1"/>
</dbReference>
<dbReference type="InterPro" id="IPR011009">
    <property type="entry name" value="Kinase-like_dom_sf"/>
</dbReference>
<dbReference type="Pfam" id="PF23593">
    <property type="entry name" value="HEAT_ATR"/>
    <property type="match status" value="1"/>
</dbReference>
<evidence type="ECO:0000256" key="5">
    <source>
        <dbReference type="ARBA" id="ARBA00022777"/>
    </source>
</evidence>
<dbReference type="GO" id="GO:0045930">
    <property type="term" value="P:negative regulation of mitotic cell cycle"/>
    <property type="evidence" value="ECO:0007669"/>
    <property type="project" value="UniProtKB-ARBA"/>
</dbReference>
<dbReference type="InterPro" id="IPR011990">
    <property type="entry name" value="TPR-like_helical_dom_sf"/>
</dbReference>
<dbReference type="PROSITE" id="PS00916">
    <property type="entry name" value="PI3_4_KINASE_2"/>
    <property type="match status" value="1"/>
</dbReference>
<dbReference type="GO" id="GO:0005737">
    <property type="term" value="C:cytoplasm"/>
    <property type="evidence" value="ECO:0007669"/>
    <property type="project" value="TreeGrafter"/>
</dbReference>
<dbReference type="Pfam" id="PF02260">
    <property type="entry name" value="FATC"/>
    <property type="match status" value="1"/>
</dbReference>
<evidence type="ECO:0000256" key="4">
    <source>
        <dbReference type="ARBA" id="ARBA00022741"/>
    </source>
</evidence>
<evidence type="ECO:0000256" key="7">
    <source>
        <dbReference type="ARBA" id="ARBA00022840"/>
    </source>
</evidence>
<dbReference type="GO" id="GO:0010605">
    <property type="term" value="P:negative regulation of macromolecule metabolic process"/>
    <property type="evidence" value="ECO:0007669"/>
    <property type="project" value="UniProtKB-ARBA"/>
</dbReference>
<dbReference type="Gene3D" id="3.30.1010.10">
    <property type="entry name" value="Phosphatidylinositol 3-kinase Catalytic Subunit, Chain A, domain 4"/>
    <property type="match status" value="1"/>
</dbReference>
<feature type="domain" description="FATC" evidence="15">
    <location>
        <begin position="2516"/>
        <end position="2548"/>
    </location>
</feature>